<comment type="caution">
    <text evidence="1">The sequence shown here is derived from an EMBL/GenBank/DDBJ whole genome shotgun (WGS) entry which is preliminary data.</text>
</comment>
<dbReference type="EMBL" id="JAVXUP010000158">
    <property type="protein sequence ID" value="KAK3036085.1"/>
    <property type="molecule type" value="Genomic_DNA"/>
</dbReference>
<gene>
    <name evidence="1" type="ORF">RJ639_029838</name>
</gene>
<evidence type="ECO:0000313" key="2">
    <source>
        <dbReference type="Proteomes" id="UP001188597"/>
    </source>
</evidence>
<evidence type="ECO:0000313" key="1">
    <source>
        <dbReference type="EMBL" id="KAK3036085.1"/>
    </source>
</evidence>
<keyword evidence="2" id="KW-1185">Reference proteome</keyword>
<accession>A0AA88X5H9</accession>
<dbReference type="Proteomes" id="UP001188597">
    <property type="component" value="Unassembled WGS sequence"/>
</dbReference>
<protein>
    <submittedName>
        <fullName evidence="1">Uncharacterized protein</fullName>
    </submittedName>
</protein>
<organism evidence="1 2">
    <name type="scientific">Escallonia herrerae</name>
    <dbReference type="NCBI Taxonomy" id="1293975"/>
    <lineage>
        <taxon>Eukaryota</taxon>
        <taxon>Viridiplantae</taxon>
        <taxon>Streptophyta</taxon>
        <taxon>Embryophyta</taxon>
        <taxon>Tracheophyta</taxon>
        <taxon>Spermatophyta</taxon>
        <taxon>Magnoliopsida</taxon>
        <taxon>eudicotyledons</taxon>
        <taxon>Gunneridae</taxon>
        <taxon>Pentapetalae</taxon>
        <taxon>asterids</taxon>
        <taxon>campanulids</taxon>
        <taxon>Escalloniales</taxon>
        <taxon>Escalloniaceae</taxon>
        <taxon>Escallonia</taxon>
    </lineage>
</organism>
<dbReference type="AlphaFoldDB" id="A0AA88X5H9"/>
<proteinExistence type="predicted"/>
<reference evidence="1" key="1">
    <citation type="submission" date="2022-12" db="EMBL/GenBank/DDBJ databases">
        <title>Draft genome assemblies for two species of Escallonia (Escalloniales).</title>
        <authorList>
            <person name="Chanderbali A."/>
            <person name="Dervinis C."/>
            <person name="Anghel I."/>
            <person name="Soltis D."/>
            <person name="Soltis P."/>
            <person name="Zapata F."/>
        </authorList>
    </citation>
    <scope>NUCLEOTIDE SEQUENCE</scope>
    <source>
        <strain evidence="1">UCBG64.0493</strain>
        <tissue evidence="1">Leaf</tissue>
    </source>
</reference>
<sequence>MEDGGAGADGGGAVRAADAGVVVSDSGEGESSGVWRILLVLCRRALRYDEFYCTPHAKIKKKQHLVKKELEAVISKDDFRNLAQTEGMKTTEDNTAVTNYTLSSRLLHDSCQSKIPNFNFSMISIYKDIITFQVPVNYRRILRVKVV</sequence>
<name>A0AA88X5H9_9ASTE</name>